<dbReference type="GO" id="GO:0005634">
    <property type="term" value="C:nucleus"/>
    <property type="evidence" value="ECO:0007669"/>
    <property type="project" value="TreeGrafter"/>
</dbReference>
<reference evidence="4 5" key="1">
    <citation type="journal article" date="2016" name="Mol. Biol. Evol.">
        <title>Comparative Genomics of Early-Diverging Mushroom-Forming Fungi Provides Insights into the Origins of Lignocellulose Decay Capabilities.</title>
        <authorList>
            <person name="Nagy L.G."/>
            <person name="Riley R."/>
            <person name="Tritt A."/>
            <person name="Adam C."/>
            <person name="Daum C."/>
            <person name="Floudas D."/>
            <person name="Sun H."/>
            <person name="Yadav J.S."/>
            <person name="Pangilinan J."/>
            <person name="Larsson K.H."/>
            <person name="Matsuura K."/>
            <person name="Barry K."/>
            <person name="Labutti K."/>
            <person name="Kuo R."/>
            <person name="Ohm R.A."/>
            <person name="Bhattacharya S.S."/>
            <person name="Shirouzu T."/>
            <person name="Yoshinaga Y."/>
            <person name="Martin F.M."/>
            <person name="Grigoriev I.V."/>
            <person name="Hibbett D.S."/>
        </authorList>
    </citation>
    <scope>NUCLEOTIDE SEQUENCE [LARGE SCALE GENOMIC DNA]</scope>
    <source>
        <strain evidence="4 5">HHB12029</strain>
    </source>
</reference>
<keyword evidence="1" id="KW-0175">Coiled coil</keyword>
<dbReference type="Proteomes" id="UP000077266">
    <property type="component" value="Unassembled WGS sequence"/>
</dbReference>
<feature type="compositionally biased region" description="Polar residues" evidence="2">
    <location>
        <begin position="161"/>
        <end position="174"/>
    </location>
</feature>
<dbReference type="GO" id="GO:0030686">
    <property type="term" value="C:90S preribosome"/>
    <property type="evidence" value="ECO:0007669"/>
    <property type="project" value="TreeGrafter"/>
</dbReference>
<dbReference type="OrthoDB" id="3364872at2759"/>
<dbReference type="PANTHER" id="PTHR23325:SF1">
    <property type="entry name" value="SERUM RESPONSE FACTOR-BINDING PROTEIN 1"/>
    <property type="match status" value="1"/>
</dbReference>
<dbReference type="STRING" id="1314781.A0A165QB54"/>
<feature type="compositionally biased region" description="Basic and acidic residues" evidence="2">
    <location>
        <begin position="410"/>
        <end position="423"/>
    </location>
</feature>
<feature type="region of interest" description="Disordered" evidence="2">
    <location>
        <begin position="161"/>
        <end position="442"/>
    </location>
</feature>
<evidence type="ECO:0000259" key="3">
    <source>
        <dbReference type="Pfam" id="PF09073"/>
    </source>
</evidence>
<dbReference type="AlphaFoldDB" id="A0A165QB54"/>
<gene>
    <name evidence="4" type="ORF">EXIGLDRAFT_712361</name>
</gene>
<feature type="compositionally biased region" description="Gly residues" evidence="2">
    <location>
        <begin position="355"/>
        <end position="371"/>
    </location>
</feature>
<feature type="region of interest" description="Disordered" evidence="2">
    <location>
        <begin position="1"/>
        <end position="23"/>
    </location>
</feature>
<evidence type="ECO:0000313" key="4">
    <source>
        <dbReference type="EMBL" id="KZW03352.1"/>
    </source>
</evidence>
<dbReference type="GO" id="GO:0030490">
    <property type="term" value="P:maturation of SSU-rRNA"/>
    <property type="evidence" value="ECO:0007669"/>
    <property type="project" value="TreeGrafter"/>
</dbReference>
<accession>A0A165QB54</accession>
<feature type="domain" description="Bud22" evidence="3">
    <location>
        <begin position="31"/>
        <end position="441"/>
    </location>
</feature>
<name>A0A165QB54_EXIGL</name>
<feature type="compositionally biased region" description="Basic and acidic residues" evidence="2">
    <location>
        <begin position="301"/>
        <end position="310"/>
    </location>
</feature>
<dbReference type="InterPro" id="IPR037393">
    <property type="entry name" value="Bud22/SRFB1"/>
</dbReference>
<dbReference type="FunCoup" id="A0A165QB54">
    <property type="interactions" value="109"/>
</dbReference>
<evidence type="ECO:0000256" key="2">
    <source>
        <dbReference type="SAM" id="MobiDB-lite"/>
    </source>
</evidence>
<dbReference type="InParanoid" id="A0A165QB54"/>
<feature type="compositionally biased region" description="Acidic residues" evidence="2">
    <location>
        <begin position="177"/>
        <end position="223"/>
    </location>
</feature>
<feature type="compositionally biased region" description="Low complexity" evidence="2">
    <location>
        <begin position="267"/>
        <end position="279"/>
    </location>
</feature>
<feature type="compositionally biased region" description="Polar residues" evidence="2">
    <location>
        <begin position="393"/>
        <end position="406"/>
    </location>
</feature>
<evidence type="ECO:0000256" key="1">
    <source>
        <dbReference type="ARBA" id="ARBA00023054"/>
    </source>
</evidence>
<organism evidence="4 5">
    <name type="scientific">Exidia glandulosa HHB12029</name>
    <dbReference type="NCBI Taxonomy" id="1314781"/>
    <lineage>
        <taxon>Eukaryota</taxon>
        <taxon>Fungi</taxon>
        <taxon>Dikarya</taxon>
        <taxon>Basidiomycota</taxon>
        <taxon>Agaricomycotina</taxon>
        <taxon>Agaricomycetes</taxon>
        <taxon>Auriculariales</taxon>
        <taxon>Exidiaceae</taxon>
        <taxon>Exidia</taxon>
    </lineage>
</organism>
<dbReference type="EMBL" id="KV425884">
    <property type="protein sequence ID" value="KZW03352.1"/>
    <property type="molecule type" value="Genomic_DNA"/>
</dbReference>
<proteinExistence type="predicted"/>
<dbReference type="InterPro" id="IPR015158">
    <property type="entry name" value="Bud22_dom"/>
</dbReference>
<sequence length="442" mass="47017">MGVEKRTHKRSDANVAKRPRKPVEVKPKVFHAFKQAKKAADKAKTFEIQKLVKRLKNARSDKAKPEAKQDVPALEAQLQLLKDLSNDFVGHVALLSKIRKDKALASNEEITAAIAALNAPPTPDATSRDDDVVRSRVLSSKHLASAIHDALAALHSSIGQPFASDSKSSASAQPQERDEDDAVPSDAGEDDERDEDEDEDVNMADDVVLDDADDGEDGVDADGWESGSVDGDDGLDSGDDDHDNSTSSRDDSDDDPPPPPAARAKPSTKTSQSQAASSSVFLPSLSVGFTRGDSDDDWSDGEAKVADGVRKNRRGQRARQAIWEKKYGRNATHVKKRQELDARAAAYAGVRGRGRGGARGAPGAGGRGRGGAQSHPARGAGSRSGQGPAAQSGRVNVQPSAPTSKASRAVADKPMHPSWEAKQKQKAAVFIQPSQGKKIVFE</sequence>
<feature type="compositionally biased region" description="Acidic residues" evidence="2">
    <location>
        <begin position="230"/>
        <end position="242"/>
    </location>
</feature>
<dbReference type="PANTHER" id="PTHR23325">
    <property type="entry name" value="SERUM RESPONSE FACTOR-BINDING"/>
    <property type="match status" value="1"/>
</dbReference>
<protein>
    <submittedName>
        <fullName evidence="4">Bud-site selection protein</fullName>
    </submittedName>
</protein>
<keyword evidence="5" id="KW-1185">Reference proteome</keyword>
<dbReference type="Pfam" id="PF09073">
    <property type="entry name" value="BUD22"/>
    <property type="match status" value="1"/>
</dbReference>
<evidence type="ECO:0000313" key="5">
    <source>
        <dbReference type="Proteomes" id="UP000077266"/>
    </source>
</evidence>